<evidence type="ECO:0000313" key="2">
    <source>
        <dbReference type="Proteomes" id="UP001174419"/>
    </source>
</evidence>
<reference evidence="1" key="1">
    <citation type="submission" date="2020-06" db="EMBL/GenBank/DDBJ databases">
        <authorList>
            <person name="Dong N."/>
        </authorList>
    </citation>
    <scope>NUCLEOTIDE SEQUENCE</scope>
    <source>
        <strain evidence="1">DF49-4</strain>
    </source>
</reference>
<dbReference type="EMBL" id="JACANG010000003">
    <property type="protein sequence ID" value="MDM1718059.1"/>
    <property type="molecule type" value="Genomic_DNA"/>
</dbReference>
<sequence>MEKYLRLLNPKSINYEADRIDGGSASLTAQDVLLAMSYAKLSPLQDNLIRLKYFGANTKTNVEIFSRVLVGRYQPLFDAAGVSQVYHESIVLIALTEFCLVPASYKPTDRKREVICGFSDTTVRNHMKGHIETVAADLNAELIIGEDKIFTQVSKTK</sequence>
<dbReference type="Proteomes" id="UP001174419">
    <property type="component" value="Unassembled WGS sequence"/>
</dbReference>
<evidence type="ECO:0000313" key="1">
    <source>
        <dbReference type="EMBL" id="MDM1718059.1"/>
    </source>
</evidence>
<organism evidence="1 2">
    <name type="scientific">Acinetobacter towneri</name>
    <dbReference type="NCBI Taxonomy" id="202956"/>
    <lineage>
        <taxon>Bacteria</taxon>
        <taxon>Pseudomonadati</taxon>
        <taxon>Pseudomonadota</taxon>
        <taxon>Gammaproteobacteria</taxon>
        <taxon>Moraxellales</taxon>
        <taxon>Moraxellaceae</taxon>
        <taxon>Acinetobacter</taxon>
    </lineage>
</organism>
<dbReference type="RefSeq" id="WP_286380787.1">
    <property type="nucleotide sequence ID" value="NZ_JACANG010000003.1"/>
</dbReference>
<comment type="caution">
    <text evidence="1">The sequence shown here is derived from an EMBL/GenBank/DDBJ whole genome shotgun (WGS) entry which is preliminary data.</text>
</comment>
<proteinExistence type="predicted"/>
<gene>
    <name evidence="1" type="ORF">HX110_02630</name>
</gene>
<accession>A0AB35LXW7</accession>
<reference evidence="1" key="2">
    <citation type="journal article" date="2022" name="Sci. Total Environ.">
        <title>Prevalence, transmission, and molecular epidemiology of tet(X)-positive bacteria among humans, animals, and environmental niches in China: An epidemiological, and genomic-based study.</title>
        <authorList>
            <person name="Dong N."/>
            <person name="Zeng Y."/>
            <person name="Cai C."/>
            <person name="Sun C."/>
            <person name="Lu J."/>
            <person name="Liu C."/>
            <person name="Zhou H."/>
            <person name="Sun Q."/>
            <person name="Shu L."/>
            <person name="Wang H."/>
            <person name="Wang Y."/>
            <person name="Wang S."/>
            <person name="Wu C."/>
            <person name="Chan E.W."/>
            <person name="Chen G."/>
            <person name="Shen Z."/>
            <person name="Chen S."/>
            <person name="Zhang R."/>
        </authorList>
    </citation>
    <scope>NUCLEOTIDE SEQUENCE</scope>
    <source>
        <strain evidence="1">DF49-4</strain>
    </source>
</reference>
<name>A0AB35LXW7_9GAMM</name>
<dbReference type="AlphaFoldDB" id="A0AB35LXW7"/>
<protein>
    <submittedName>
        <fullName evidence="1">Uncharacterized protein</fullName>
    </submittedName>
</protein>